<protein>
    <submittedName>
        <fullName evidence="1">Uncharacterized protein</fullName>
    </submittedName>
</protein>
<comment type="caution">
    <text evidence="1">The sequence shown here is derived from an EMBL/GenBank/DDBJ whole genome shotgun (WGS) entry which is preliminary data.</text>
</comment>
<proteinExistence type="predicted"/>
<dbReference type="EMBL" id="JACEIK010013277">
    <property type="protein sequence ID" value="MCE3216438.1"/>
    <property type="molecule type" value="Genomic_DNA"/>
</dbReference>
<keyword evidence="2" id="KW-1185">Reference proteome</keyword>
<sequence>MSTAECHTRDEYLFGYSYGMLDLQLRLDGRTDTTEEKAHIDELYPLNPQEQLMYKIGPAFSNPVAPFHETIMMRGSTVAEIWPLRWTMGISK</sequence>
<dbReference type="Proteomes" id="UP000823775">
    <property type="component" value="Unassembled WGS sequence"/>
</dbReference>
<evidence type="ECO:0000313" key="1">
    <source>
        <dbReference type="EMBL" id="MCE3216438.1"/>
    </source>
</evidence>
<evidence type="ECO:0000313" key="2">
    <source>
        <dbReference type="Proteomes" id="UP000823775"/>
    </source>
</evidence>
<organism evidence="1 2">
    <name type="scientific">Datura stramonium</name>
    <name type="common">Jimsonweed</name>
    <name type="synonym">Common thornapple</name>
    <dbReference type="NCBI Taxonomy" id="4076"/>
    <lineage>
        <taxon>Eukaryota</taxon>
        <taxon>Viridiplantae</taxon>
        <taxon>Streptophyta</taxon>
        <taxon>Embryophyta</taxon>
        <taxon>Tracheophyta</taxon>
        <taxon>Spermatophyta</taxon>
        <taxon>Magnoliopsida</taxon>
        <taxon>eudicotyledons</taxon>
        <taxon>Gunneridae</taxon>
        <taxon>Pentapetalae</taxon>
        <taxon>asterids</taxon>
        <taxon>lamiids</taxon>
        <taxon>Solanales</taxon>
        <taxon>Solanaceae</taxon>
        <taxon>Solanoideae</taxon>
        <taxon>Datureae</taxon>
        <taxon>Datura</taxon>
    </lineage>
</organism>
<name>A0ABS8WWK1_DATST</name>
<reference evidence="1 2" key="1">
    <citation type="journal article" date="2021" name="BMC Genomics">
        <title>Datura genome reveals duplications of psychoactive alkaloid biosynthetic genes and high mutation rate following tissue culture.</title>
        <authorList>
            <person name="Rajewski A."/>
            <person name="Carter-House D."/>
            <person name="Stajich J."/>
            <person name="Litt A."/>
        </authorList>
    </citation>
    <scope>NUCLEOTIDE SEQUENCE [LARGE SCALE GENOMIC DNA]</scope>
    <source>
        <strain evidence="1">AR-01</strain>
    </source>
</reference>
<gene>
    <name evidence="1" type="ORF">HAX54_006498</name>
</gene>
<accession>A0ABS8WWK1</accession>